<feature type="compositionally biased region" description="Low complexity" evidence="1">
    <location>
        <begin position="583"/>
        <end position="597"/>
    </location>
</feature>
<comment type="caution">
    <text evidence="3">The sequence shown here is derived from an EMBL/GenBank/DDBJ whole genome shotgun (WGS) entry which is preliminary data.</text>
</comment>
<evidence type="ECO:0000259" key="2">
    <source>
        <dbReference type="PROSITE" id="PS50181"/>
    </source>
</evidence>
<sequence>MALTDLPYTIFADVIARLSPREAVAARRVSRAVRAALTRPELCISLLLLHFPRARESRELRTMLQRRDASAQLESVCWAAALAATARRYHHLGTATPRATQTLAPAPAPDSAATLRGVTPWHRFLRLDDKTAAFHYWDPAWTCDADAGLLVHPVPGRRYVLRDVEERGRTWLVPFETKGRLVRRVRLSHGILVFEWCEKEEGEGEQGAHRHFATAYDVKRVRSDGCGNGDDFYTLRRYSKAGLGSEHEMRKNECTVTFRAEWKIRSLGILMRHEDRFFSTHNSTHYAVYIWQPPRSPWAGEDEPLERLIVWDIGSSPSGPRIIAHLTNAQLDHWGVCQRGTPSLRGLRLDDRTRDPFDGLPCGHVFFVEEEHRWSAGPHSSPTPPRLHHVKTTGIPLGAAGPRWVDECGKVRSDEESSSNRGSQMPFCRRDSRVSQDAAAAAAAEMETWPGRCPCWRHDDFPYLTVCEVHDAGAGVRFSARHCFMLETLSVHVKPRLRVHGVVATPLPAAPTTTTTRTTTTRDASSSSQRAPRRTNSTSQASSMSSQGAKTANGGGVGRAGENTSRRGYGHHEVVGEEEEEGSSVVAGSDASSDSSAAAPTREIQFADDAWAKLLNAGYICGDERWLVGQNSDGAITIMHF</sequence>
<gene>
    <name evidence="3" type="ORF">LEL_01980</name>
</gene>
<dbReference type="InterPro" id="IPR001810">
    <property type="entry name" value="F-box_dom"/>
</dbReference>
<feature type="compositionally biased region" description="Low complexity" evidence="1">
    <location>
        <begin position="537"/>
        <end position="546"/>
    </location>
</feature>
<dbReference type="InterPro" id="IPR036047">
    <property type="entry name" value="F-box-like_dom_sf"/>
</dbReference>
<evidence type="ECO:0000313" key="3">
    <source>
        <dbReference type="EMBL" id="OAA82435.1"/>
    </source>
</evidence>
<feature type="region of interest" description="Disordered" evidence="1">
    <location>
        <begin position="410"/>
        <end position="432"/>
    </location>
</feature>
<accession>A0A168KY27</accession>
<feature type="region of interest" description="Disordered" evidence="1">
    <location>
        <begin position="504"/>
        <end position="597"/>
    </location>
</feature>
<dbReference type="OrthoDB" id="5334391at2759"/>
<feature type="compositionally biased region" description="Polar residues" evidence="1">
    <location>
        <begin position="523"/>
        <end position="536"/>
    </location>
</feature>
<feature type="compositionally biased region" description="Low complexity" evidence="1">
    <location>
        <begin position="504"/>
        <end position="522"/>
    </location>
</feature>
<feature type="domain" description="F-box" evidence="2">
    <location>
        <begin position="1"/>
        <end position="46"/>
    </location>
</feature>
<proteinExistence type="predicted"/>
<dbReference type="AlphaFoldDB" id="A0A168KY27"/>
<evidence type="ECO:0000313" key="4">
    <source>
        <dbReference type="Proteomes" id="UP000076881"/>
    </source>
</evidence>
<reference evidence="3 4" key="1">
    <citation type="journal article" date="2016" name="Genome Biol. Evol.">
        <title>Divergent and convergent evolution of fungal pathogenicity.</title>
        <authorList>
            <person name="Shang Y."/>
            <person name="Xiao G."/>
            <person name="Zheng P."/>
            <person name="Cen K."/>
            <person name="Zhan S."/>
            <person name="Wang C."/>
        </authorList>
    </citation>
    <scope>NUCLEOTIDE SEQUENCE [LARGE SCALE GENOMIC DNA]</scope>
    <source>
        <strain evidence="3 4">RCEF 1005</strain>
    </source>
</reference>
<protein>
    <submittedName>
        <fullName evidence="3">F-box domain, cyclin-like protein</fullName>
    </submittedName>
</protein>
<organism evidence="3 4">
    <name type="scientific">Akanthomyces lecanii RCEF 1005</name>
    <dbReference type="NCBI Taxonomy" id="1081108"/>
    <lineage>
        <taxon>Eukaryota</taxon>
        <taxon>Fungi</taxon>
        <taxon>Dikarya</taxon>
        <taxon>Ascomycota</taxon>
        <taxon>Pezizomycotina</taxon>
        <taxon>Sordariomycetes</taxon>
        <taxon>Hypocreomycetidae</taxon>
        <taxon>Hypocreales</taxon>
        <taxon>Cordycipitaceae</taxon>
        <taxon>Akanthomyces</taxon>
        <taxon>Cordyceps confragosa</taxon>
    </lineage>
</organism>
<name>A0A168KY27_CORDF</name>
<dbReference type="PROSITE" id="PS50181">
    <property type="entry name" value="FBOX"/>
    <property type="match status" value="1"/>
</dbReference>
<dbReference type="SUPFAM" id="SSF81383">
    <property type="entry name" value="F-box domain"/>
    <property type="match status" value="1"/>
</dbReference>
<dbReference type="EMBL" id="AZHF01000001">
    <property type="protein sequence ID" value="OAA82435.1"/>
    <property type="molecule type" value="Genomic_DNA"/>
</dbReference>
<dbReference type="Proteomes" id="UP000076881">
    <property type="component" value="Unassembled WGS sequence"/>
</dbReference>
<evidence type="ECO:0000256" key="1">
    <source>
        <dbReference type="SAM" id="MobiDB-lite"/>
    </source>
</evidence>
<keyword evidence="4" id="KW-1185">Reference proteome</keyword>